<dbReference type="SUPFAM" id="SSF51905">
    <property type="entry name" value="FAD/NAD(P)-binding domain"/>
    <property type="match status" value="1"/>
</dbReference>
<dbReference type="AlphaFoldDB" id="A0AA42H2C6"/>
<evidence type="ECO:0000259" key="6">
    <source>
        <dbReference type="Pfam" id="PF01494"/>
    </source>
</evidence>
<evidence type="ECO:0000256" key="3">
    <source>
        <dbReference type="ARBA" id="ARBA00022827"/>
    </source>
</evidence>
<organism evidence="7 8">
    <name type="scientific">Brucella intermedia GD04153</name>
    <dbReference type="NCBI Taxonomy" id="2975438"/>
    <lineage>
        <taxon>Bacteria</taxon>
        <taxon>Pseudomonadati</taxon>
        <taxon>Pseudomonadota</taxon>
        <taxon>Alphaproteobacteria</taxon>
        <taxon>Hyphomicrobiales</taxon>
        <taxon>Brucellaceae</taxon>
        <taxon>Brucella/Ochrobactrum group</taxon>
        <taxon>Brucella</taxon>
    </lineage>
</organism>
<name>A0AA42H2C6_9HYPH</name>
<accession>A0AA42H2C6</accession>
<dbReference type="InterPro" id="IPR050493">
    <property type="entry name" value="FAD-dep_Monooxygenase_BioMet"/>
</dbReference>
<evidence type="ECO:0000313" key="8">
    <source>
        <dbReference type="Proteomes" id="UP001158087"/>
    </source>
</evidence>
<proteinExistence type="predicted"/>
<dbReference type="Pfam" id="PF01494">
    <property type="entry name" value="FAD_binding_3"/>
    <property type="match status" value="1"/>
</dbReference>
<evidence type="ECO:0000256" key="4">
    <source>
        <dbReference type="ARBA" id="ARBA00023002"/>
    </source>
</evidence>
<evidence type="ECO:0000256" key="1">
    <source>
        <dbReference type="ARBA" id="ARBA00001974"/>
    </source>
</evidence>
<sequence length="405" mass="43879">MSKGRILIAGAGVAGLSAALELAARGWNVRLVEKAETLSEVGAGLQLAPNAMRHLQRLGVADRLSTRAVTPEALYLMDGRKARPLMEMKLGDKARQRWHHPYAVCHRADLQSALLDACREQPGIEISLGAEITNHHVENGAVAATVRHGNSEEPADAAYLIACDGVWSAERSKAGFSKARFSGHIAWRTTLAASALPASFLNATPERKAVSAWLGNKAHFIAYPVKGGSFFNFVAITTGENPGEVWSRTGDPARLRSIYADWGAPVRDVLAAADEWTYWPLFEMPDAQFVGPDRTIFLGDASHAVTPFAAQGAAMAIEDAAALAQALDGSDRESGLRRFDAVRKERISVVAKRGQLNRFAYHATGIFALGRNMLFALRSPDSFLKDLDWLYGYDAIAALQDQGRS</sequence>
<dbReference type="InterPro" id="IPR036188">
    <property type="entry name" value="FAD/NAD-bd_sf"/>
</dbReference>
<comment type="cofactor">
    <cofactor evidence="1">
        <name>FAD</name>
        <dbReference type="ChEBI" id="CHEBI:57692"/>
    </cofactor>
</comment>
<dbReference type="Gene3D" id="3.50.50.60">
    <property type="entry name" value="FAD/NAD(P)-binding domain"/>
    <property type="match status" value="1"/>
</dbReference>
<keyword evidence="3" id="KW-0274">FAD</keyword>
<reference evidence="7" key="1">
    <citation type="submission" date="2022-09" db="EMBL/GenBank/DDBJ databases">
        <title>Intensive care unit water sources are persistently colonized with multi-drug resistant bacteria and are the site of extensive horizontal gene transfer of antibiotic resistance genes.</title>
        <authorList>
            <person name="Diorio-Toth L."/>
        </authorList>
    </citation>
    <scope>NUCLEOTIDE SEQUENCE</scope>
    <source>
        <strain evidence="7">GD04153</strain>
    </source>
</reference>
<evidence type="ECO:0000313" key="7">
    <source>
        <dbReference type="EMBL" id="MDH0126719.1"/>
    </source>
</evidence>
<keyword evidence="5" id="KW-0503">Monooxygenase</keyword>
<dbReference type="InterPro" id="IPR002938">
    <property type="entry name" value="FAD-bd"/>
</dbReference>
<comment type="caution">
    <text evidence="7">The sequence shown here is derived from an EMBL/GenBank/DDBJ whole genome shotgun (WGS) entry which is preliminary data.</text>
</comment>
<evidence type="ECO:0000256" key="5">
    <source>
        <dbReference type="ARBA" id="ARBA00023033"/>
    </source>
</evidence>
<dbReference type="PANTHER" id="PTHR13789:SF318">
    <property type="entry name" value="GERANYLGERANYL DIPHOSPHATE REDUCTASE"/>
    <property type="match status" value="1"/>
</dbReference>
<dbReference type="PANTHER" id="PTHR13789">
    <property type="entry name" value="MONOOXYGENASE"/>
    <property type="match status" value="1"/>
</dbReference>
<dbReference type="GO" id="GO:0071949">
    <property type="term" value="F:FAD binding"/>
    <property type="evidence" value="ECO:0007669"/>
    <property type="project" value="InterPro"/>
</dbReference>
<dbReference type="SUPFAM" id="SSF54373">
    <property type="entry name" value="FAD-linked reductases, C-terminal domain"/>
    <property type="match status" value="1"/>
</dbReference>
<feature type="domain" description="FAD-binding" evidence="6">
    <location>
        <begin position="6"/>
        <end position="347"/>
    </location>
</feature>
<dbReference type="GO" id="GO:0004497">
    <property type="term" value="F:monooxygenase activity"/>
    <property type="evidence" value="ECO:0007669"/>
    <property type="project" value="UniProtKB-KW"/>
</dbReference>
<dbReference type="PRINTS" id="PR00420">
    <property type="entry name" value="RNGMNOXGNASE"/>
</dbReference>
<gene>
    <name evidence="7" type="ORF">N7376_22345</name>
</gene>
<protein>
    <submittedName>
        <fullName evidence="7">FAD-binding protein</fullName>
    </submittedName>
</protein>
<dbReference type="Proteomes" id="UP001158087">
    <property type="component" value="Unassembled WGS sequence"/>
</dbReference>
<dbReference type="NCBIfam" id="NF005062">
    <property type="entry name" value="PRK06475.1"/>
    <property type="match status" value="1"/>
</dbReference>
<evidence type="ECO:0000256" key="2">
    <source>
        <dbReference type="ARBA" id="ARBA00022630"/>
    </source>
</evidence>
<keyword evidence="4" id="KW-0560">Oxidoreductase</keyword>
<dbReference type="EMBL" id="JAODYY010000015">
    <property type="protein sequence ID" value="MDH0126719.1"/>
    <property type="molecule type" value="Genomic_DNA"/>
</dbReference>
<keyword evidence="2" id="KW-0285">Flavoprotein</keyword>